<dbReference type="KEGG" id="fpf:DCC35_19820"/>
<dbReference type="InterPro" id="IPR003439">
    <property type="entry name" value="ABC_transporter-like_ATP-bd"/>
</dbReference>
<sequence>MDDNLVVQAENIKKSFGNNTVIKDISFNLKELENLSIMGRSGTGKSVLIKSLVGLIIPDSGTLNVLGENVLDMDDDEIDEVRRQVGYLFQGGALYDSMTVERNMKFPLRRHPNKPSESEIADLVDETLENVGLIESKSKYPSELSGGMKKRIALARTLIMRPKIMLYDEPTTGLDMITSGEISELILKMREEYDISSIIITHDVSCVELTSDRVIILAEGGILAEGSFDELKNHDDKKIRAYFTMADKKQKNEG</sequence>
<dbReference type="SMART" id="SM00382">
    <property type="entry name" value="AAA"/>
    <property type="match status" value="1"/>
</dbReference>
<gene>
    <name evidence="5" type="ORF">DCC35_19820</name>
</gene>
<dbReference type="AlphaFoldDB" id="A0A4D7JTG0"/>
<accession>A0A4D7JTG0</accession>
<evidence type="ECO:0000256" key="3">
    <source>
        <dbReference type="ARBA" id="ARBA00022840"/>
    </source>
</evidence>
<protein>
    <submittedName>
        <fullName evidence="5">ABC transporter ATP-binding protein</fullName>
    </submittedName>
</protein>
<dbReference type="Proteomes" id="UP000298616">
    <property type="component" value="Chromosome"/>
</dbReference>
<keyword evidence="3 5" id="KW-0067">ATP-binding</keyword>
<organism evidence="5 6">
    <name type="scientific">Mangrovivirga cuniculi</name>
    <dbReference type="NCBI Taxonomy" id="2715131"/>
    <lineage>
        <taxon>Bacteria</taxon>
        <taxon>Pseudomonadati</taxon>
        <taxon>Bacteroidota</taxon>
        <taxon>Cytophagia</taxon>
        <taxon>Cytophagales</taxon>
        <taxon>Mangrovivirgaceae</taxon>
        <taxon>Mangrovivirga</taxon>
    </lineage>
</organism>
<dbReference type="PROSITE" id="PS50893">
    <property type="entry name" value="ABC_TRANSPORTER_2"/>
    <property type="match status" value="1"/>
</dbReference>
<feature type="domain" description="ABC transporter" evidence="4">
    <location>
        <begin position="7"/>
        <end position="244"/>
    </location>
</feature>
<dbReference type="InterPro" id="IPR003593">
    <property type="entry name" value="AAA+_ATPase"/>
</dbReference>
<dbReference type="SUPFAM" id="SSF52540">
    <property type="entry name" value="P-loop containing nucleoside triphosphate hydrolases"/>
    <property type="match status" value="1"/>
</dbReference>
<proteinExistence type="predicted"/>
<dbReference type="OrthoDB" id="9782239at2"/>
<dbReference type="PANTHER" id="PTHR43023:SF6">
    <property type="entry name" value="INTERMEMBRANE PHOSPHOLIPID TRANSPORT SYSTEM ATP-BINDING PROTEIN MLAF"/>
    <property type="match status" value="1"/>
</dbReference>
<keyword evidence="1" id="KW-0813">Transport</keyword>
<evidence type="ECO:0000313" key="6">
    <source>
        <dbReference type="Proteomes" id="UP000298616"/>
    </source>
</evidence>
<dbReference type="EMBL" id="CP028923">
    <property type="protein sequence ID" value="QCK16820.1"/>
    <property type="molecule type" value="Genomic_DNA"/>
</dbReference>
<dbReference type="Gene3D" id="3.40.50.300">
    <property type="entry name" value="P-loop containing nucleotide triphosphate hydrolases"/>
    <property type="match status" value="1"/>
</dbReference>
<evidence type="ECO:0000256" key="1">
    <source>
        <dbReference type="ARBA" id="ARBA00022448"/>
    </source>
</evidence>
<dbReference type="PANTHER" id="PTHR43023">
    <property type="entry name" value="PROTEIN TRIGALACTOSYLDIACYLGLYCEROL 3, CHLOROPLASTIC"/>
    <property type="match status" value="1"/>
</dbReference>
<evidence type="ECO:0000313" key="5">
    <source>
        <dbReference type="EMBL" id="QCK16820.1"/>
    </source>
</evidence>
<reference evidence="5 6" key="1">
    <citation type="submission" date="2018-04" db="EMBL/GenBank/DDBJ databases">
        <title>Complete genome uncultured novel isolate.</title>
        <authorList>
            <person name="Merlino G."/>
        </authorList>
    </citation>
    <scope>NUCLEOTIDE SEQUENCE [LARGE SCALE GENOMIC DNA]</scope>
    <source>
        <strain evidence="6">R1DC9</strain>
    </source>
</reference>
<dbReference type="PROSITE" id="PS00211">
    <property type="entry name" value="ABC_TRANSPORTER_1"/>
    <property type="match status" value="1"/>
</dbReference>
<dbReference type="GO" id="GO:0016887">
    <property type="term" value="F:ATP hydrolysis activity"/>
    <property type="evidence" value="ECO:0007669"/>
    <property type="project" value="InterPro"/>
</dbReference>
<dbReference type="GO" id="GO:0005524">
    <property type="term" value="F:ATP binding"/>
    <property type="evidence" value="ECO:0007669"/>
    <property type="project" value="UniProtKB-KW"/>
</dbReference>
<name>A0A4D7JTG0_9BACT</name>
<keyword evidence="6" id="KW-1185">Reference proteome</keyword>
<dbReference type="Pfam" id="PF00005">
    <property type="entry name" value="ABC_tran"/>
    <property type="match status" value="1"/>
</dbReference>
<dbReference type="InterPro" id="IPR017871">
    <property type="entry name" value="ABC_transporter-like_CS"/>
</dbReference>
<dbReference type="RefSeq" id="WP_137092413.1">
    <property type="nucleotide sequence ID" value="NZ_CP028923.1"/>
</dbReference>
<keyword evidence="2" id="KW-0547">Nucleotide-binding</keyword>
<dbReference type="InterPro" id="IPR027417">
    <property type="entry name" value="P-loop_NTPase"/>
</dbReference>
<evidence type="ECO:0000259" key="4">
    <source>
        <dbReference type="PROSITE" id="PS50893"/>
    </source>
</evidence>
<evidence type="ECO:0000256" key="2">
    <source>
        <dbReference type="ARBA" id="ARBA00022741"/>
    </source>
</evidence>